<name>A0ABV3Q5S0_9BACL</name>
<protein>
    <submittedName>
        <fullName evidence="1">Uncharacterized protein</fullName>
    </submittedName>
</protein>
<accession>A0ABV3Q5S0</accession>
<proteinExistence type="predicted"/>
<gene>
    <name evidence="1" type="ORF">AB1471_12690</name>
</gene>
<evidence type="ECO:0000313" key="1">
    <source>
        <dbReference type="EMBL" id="MEW9502647.1"/>
    </source>
</evidence>
<comment type="caution">
    <text evidence="1">The sequence shown here is derived from an EMBL/GenBank/DDBJ whole genome shotgun (WGS) entry which is preliminary data.</text>
</comment>
<evidence type="ECO:0000313" key="2">
    <source>
        <dbReference type="Proteomes" id="UP001556040"/>
    </source>
</evidence>
<sequence length="127" mass="14670">MRITIDLSVVHVKPRLKSHLSNVIHFIDSDDNRFIWTTAVDKKLQVGQKIEAQVSANEELYDEDGKYVRISHVAIIDQIDQLRPSTYAEKPFNIMDRPAENKVKSVVPDEQLLSDIEKTLMLLKKQQ</sequence>
<dbReference type="EMBL" id="JBFMIA010000013">
    <property type="protein sequence ID" value="MEW9502647.1"/>
    <property type="molecule type" value="Genomic_DNA"/>
</dbReference>
<organism evidence="1 2">
    <name type="scientific">Jeotgalibacillus marinus</name>
    <dbReference type="NCBI Taxonomy" id="86667"/>
    <lineage>
        <taxon>Bacteria</taxon>
        <taxon>Bacillati</taxon>
        <taxon>Bacillota</taxon>
        <taxon>Bacilli</taxon>
        <taxon>Bacillales</taxon>
        <taxon>Caryophanaceae</taxon>
        <taxon>Jeotgalibacillus</taxon>
    </lineage>
</organism>
<reference evidence="1 2" key="1">
    <citation type="journal article" date="1979" name="Int. J. Syst. Evol. Microbiol.">
        <title>Bacillus globisporus subsp. marinus subsp. nov.</title>
        <authorList>
            <person name="Liu H."/>
        </authorList>
    </citation>
    <scope>NUCLEOTIDE SEQUENCE [LARGE SCALE GENOMIC DNA]</scope>
    <source>
        <strain evidence="1 2">DSM 1297</strain>
    </source>
</reference>
<dbReference type="Proteomes" id="UP001556040">
    <property type="component" value="Unassembled WGS sequence"/>
</dbReference>
<keyword evidence="2" id="KW-1185">Reference proteome</keyword>
<dbReference type="RefSeq" id="WP_367780138.1">
    <property type="nucleotide sequence ID" value="NZ_JBFMIA010000013.1"/>
</dbReference>